<dbReference type="Gene3D" id="1.10.8.660">
    <property type="match status" value="1"/>
</dbReference>
<dbReference type="Pfam" id="PF00368">
    <property type="entry name" value="HMG-CoA_red"/>
    <property type="match status" value="1"/>
</dbReference>
<dbReference type="InterPro" id="IPR023074">
    <property type="entry name" value="HMG_CoA_Rdtase_cat_sf"/>
</dbReference>
<dbReference type="PROSITE" id="PS50065">
    <property type="entry name" value="HMG_COA_REDUCTASE_4"/>
    <property type="match status" value="1"/>
</dbReference>
<dbReference type="Proteomes" id="UP001596310">
    <property type="component" value="Unassembled WGS sequence"/>
</dbReference>
<dbReference type="EMBL" id="JBHSSM010000005">
    <property type="protein sequence ID" value="MFC6314190.1"/>
    <property type="molecule type" value="Genomic_DNA"/>
</dbReference>
<organism evidence="3 4">
    <name type="scientific">Lapidilactobacillus achengensis</name>
    <dbReference type="NCBI Taxonomy" id="2486000"/>
    <lineage>
        <taxon>Bacteria</taxon>
        <taxon>Bacillati</taxon>
        <taxon>Bacillota</taxon>
        <taxon>Bacilli</taxon>
        <taxon>Lactobacillales</taxon>
        <taxon>Lactobacillaceae</taxon>
        <taxon>Lapidilactobacillus</taxon>
    </lineage>
</organism>
<reference evidence="4" key="1">
    <citation type="journal article" date="2019" name="Int. J. Syst. Evol. Microbiol.">
        <title>The Global Catalogue of Microorganisms (GCM) 10K type strain sequencing project: providing services to taxonomists for standard genome sequencing and annotation.</title>
        <authorList>
            <consortium name="The Broad Institute Genomics Platform"/>
            <consortium name="The Broad Institute Genome Sequencing Center for Infectious Disease"/>
            <person name="Wu L."/>
            <person name="Ma J."/>
        </authorList>
    </citation>
    <scope>NUCLEOTIDE SEQUENCE [LARGE SCALE GENOMIC DNA]</scope>
    <source>
        <strain evidence="4">CCM 8897</strain>
    </source>
</reference>
<dbReference type="SUPFAM" id="SSF55035">
    <property type="entry name" value="NAD-binding domain of HMG-CoA reductase"/>
    <property type="match status" value="1"/>
</dbReference>
<accession>A0ABW1UM97</accession>
<evidence type="ECO:0000313" key="4">
    <source>
        <dbReference type="Proteomes" id="UP001596310"/>
    </source>
</evidence>
<keyword evidence="4" id="KW-1185">Reference proteome</keyword>
<comment type="similarity">
    <text evidence="1">Belongs to the HMG-CoA reductase family.</text>
</comment>
<name>A0ABW1UM97_9LACO</name>
<proteinExistence type="inferred from homology"/>
<evidence type="ECO:0000313" key="3">
    <source>
        <dbReference type="EMBL" id="MFC6314190.1"/>
    </source>
</evidence>
<dbReference type="PANTHER" id="PTHR10572">
    <property type="entry name" value="3-HYDROXY-3-METHYLGLUTARYL-COENZYME A REDUCTASE"/>
    <property type="match status" value="1"/>
</dbReference>
<evidence type="ECO:0000256" key="1">
    <source>
        <dbReference type="ARBA" id="ARBA00007661"/>
    </source>
</evidence>
<dbReference type="SUPFAM" id="SSF56542">
    <property type="entry name" value="Substrate-binding domain of HMG-CoA reductase"/>
    <property type="match status" value="1"/>
</dbReference>
<dbReference type="InterPro" id="IPR009029">
    <property type="entry name" value="HMG_CoA_Rdtase_sub-bd_dom_sf"/>
</dbReference>
<dbReference type="RefSeq" id="WP_164511052.1">
    <property type="nucleotide sequence ID" value="NZ_JBHSSM010000005.1"/>
</dbReference>
<sequence>MKFYELSRTERIQQLVAQGQLDTDSAAYLLTKPALTDDLLAAITENDLGQFVLPLAVANHFLIDGQSYFVPLVTEEPSVVAAASNGAQRIAAGGGFQTLQVQHQLQAQVILTGVADFADLQIRVDQAAAQIQTVAAAAHPSIVRRGGGLREVQLVRQKNDWASLNLWIDPQAAFGANLANTIAEAVAAYLQVQVLQGSEQVLAAILSNSGARMQVRVQGRVPYNQLATAAQSGAAVAAQIVKLNQFAQADRDRASTENKGVLNGVFAATLATGNDLRAVSAAVTAQLQAQAQLTLATWVDQPEQQCLQGQVNLPLPIGRVGGAINSLPAAKISLALLGQPTVTGLMSIIASVGLANNLAALRSLVTTGIQAGHMRLQAANLAIQAGAQGKEIAALTTALNQQRQVDLALAQTLLQQIRQKKEH</sequence>
<dbReference type="Gene3D" id="3.90.770.10">
    <property type="entry name" value="3-hydroxy-3-methylglutaryl-coenzyme A Reductase, Chain A, domain 2"/>
    <property type="match status" value="2"/>
</dbReference>
<dbReference type="InterPro" id="IPR009023">
    <property type="entry name" value="HMG_CoA_Rdtase_NAD(P)-bd_sf"/>
</dbReference>
<gene>
    <name evidence="3" type="ORF">ACFQHW_01215</name>
</gene>
<comment type="caution">
    <text evidence="3">The sequence shown here is derived from an EMBL/GenBank/DDBJ whole genome shotgun (WGS) entry which is preliminary data.</text>
</comment>
<keyword evidence="2" id="KW-0560">Oxidoreductase</keyword>
<dbReference type="InterPro" id="IPR002202">
    <property type="entry name" value="HMG_CoA_Rdtase"/>
</dbReference>
<dbReference type="PANTHER" id="PTHR10572:SF24">
    <property type="entry name" value="3-HYDROXY-3-METHYLGLUTARYL-COENZYME A REDUCTASE"/>
    <property type="match status" value="1"/>
</dbReference>
<evidence type="ECO:0000256" key="2">
    <source>
        <dbReference type="ARBA" id="ARBA00023002"/>
    </source>
</evidence>
<protein>
    <submittedName>
        <fullName evidence="3">3-hydroxy-3-methylglutaryl-CoA reductase</fullName>
    </submittedName>
</protein>